<organism evidence="1 2">
    <name type="scientific">Naegleria lovaniensis</name>
    <name type="common">Amoeba</name>
    <dbReference type="NCBI Taxonomy" id="51637"/>
    <lineage>
        <taxon>Eukaryota</taxon>
        <taxon>Discoba</taxon>
        <taxon>Heterolobosea</taxon>
        <taxon>Tetramitia</taxon>
        <taxon>Eutetramitia</taxon>
        <taxon>Vahlkampfiidae</taxon>
        <taxon>Naegleria</taxon>
    </lineage>
</organism>
<reference evidence="1 2" key="1">
    <citation type="journal article" date="2018" name="BMC Genomics">
        <title>The genome of Naegleria lovaniensis, the basis for a comparative approach to unravel pathogenicity factors of the human pathogenic amoeba N. fowleri.</title>
        <authorList>
            <person name="Liechti N."/>
            <person name="Schurch N."/>
            <person name="Bruggmann R."/>
            <person name="Wittwer M."/>
        </authorList>
    </citation>
    <scope>NUCLEOTIDE SEQUENCE [LARGE SCALE GENOMIC DNA]</scope>
    <source>
        <strain evidence="1 2">ATCC 30569</strain>
    </source>
</reference>
<protein>
    <submittedName>
        <fullName evidence="1">Uncharacterized protein</fullName>
    </submittedName>
</protein>
<evidence type="ECO:0000313" key="1">
    <source>
        <dbReference type="EMBL" id="KAG2386151.1"/>
    </source>
</evidence>
<proteinExistence type="predicted"/>
<dbReference type="GeneID" id="68095052"/>
<sequence length="231" mass="27713">MSKSYPPQTSHIAPNPGLERPLFNWRGIFDRTKRNSRTTVTDKILAENPEGEASIPLRPNEYKLMKQKYFNELLTMIKIKNCWEYKEQLLDMIEKEKDKYPNDDLHVLLKQPEQQVLNETMLFDDPDKPHQPLSIGEDFSQFEKHKIYSLYGLYHNCMQLSFMKIVTVESVLNCKRPLAEYRTLPLHFIQFEKKTERYWKKYEQCVLKSAKQNAYHTEKYRQTHKDQTNEM</sequence>
<comment type="caution">
    <text evidence="1">The sequence shown here is derived from an EMBL/GenBank/DDBJ whole genome shotgun (WGS) entry which is preliminary data.</text>
</comment>
<dbReference type="AlphaFoldDB" id="A0AA88GUP9"/>
<gene>
    <name evidence="1" type="ORF">C9374_002597</name>
</gene>
<dbReference type="RefSeq" id="XP_044550143.1">
    <property type="nucleotide sequence ID" value="XM_044692031.1"/>
</dbReference>
<accession>A0AA88GUP9</accession>
<dbReference type="Proteomes" id="UP000816034">
    <property type="component" value="Unassembled WGS sequence"/>
</dbReference>
<evidence type="ECO:0000313" key="2">
    <source>
        <dbReference type="Proteomes" id="UP000816034"/>
    </source>
</evidence>
<dbReference type="EMBL" id="PYSW02000016">
    <property type="protein sequence ID" value="KAG2386151.1"/>
    <property type="molecule type" value="Genomic_DNA"/>
</dbReference>
<name>A0AA88GUP9_NAELO</name>
<keyword evidence="2" id="KW-1185">Reference proteome</keyword>